<sequence length="890" mass="99978">MYPAAPNRFLLQNYVWGAQYLQYIWLLVGIYATFQILLRLVKQRLPTVKKPDVFAFYFLNLAISTTAAYYFLRTTFGSIIGTDSVFLYATDTFGSTNLIVALYMCEVMMREKMPTPLLVHHLVTVVMIFWGVMMRNEPQIHQLVIMLLFAALEQPCQIGMICYRVGTPAVKKVGLWFALVGFGATRVINLIAVMILAFKDWKIYDLSFKIVYPIFVALIAWAQFMTIMIYLSLLKKVYKGAADEEEGPIEMKELQASQSNDALARADKKPKLNQKLITYIMFAVAAGCALIAMFLPSALSNTPYWIDGSHNHPYYPDSGMANISFSSTKGSKFPTNLPSVQDVCKRVLDRSLFPPTQERNGRSLFGVSFGEFIRNDMLATSSDKSKTPLFSGSSAETSAWPWINNNEQSTWLDLSNLYGTTAETLTSLRNQTNSCKLRLDSTGNLIRENGKFVTGDQRAAQSPLLTGWHLIFTKEHNWQCDVLARTFPQLNSEELFYRAREATILVYQKMIVDEYLPGYIPAGQIRYTIMDRAADYAITEKNVALSHEFAILSKLNTMVPDSVQVLSNNGTLIGTYSSDQGYYNTALIDQYGLNALLRGAMSTPANQYGRGYPSAMASSMCQIDLLQSRERNLATYADAHIRASLPQVTDWSSLTSVPAIQTALKELYGTVENVELLVGAYLNNESGIASFGTVTLKTILEQMFLTLRADRWSIVNFDMAPRDLEWQNQLVATTYNRNLRELVKQHTRMPCVPSDVLKVGDVFIHIISKTISSSPHSSLSILFHQGDPPQAIPKMPMAQQPVPYIHPMISLQGQLRASHFSTIEFQCALYLSPLLPQISSTIQKAHPLALPSLHPHESAPKRALNSRAQKQDQQADLKDTSTTYDPFYNL</sequence>
<feature type="transmembrane region" description="Helical" evidence="6">
    <location>
        <begin position="276"/>
        <end position="295"/>
    </location>
</feature>
<feature type="transmembrane region" description="Helical" evidence="6">
    <location>
        <begin position="140"/>
        <end position="163"/>
    </location>
</feature>
<feature type="region of interest" description="Disordered" evidence="5">
    <location>
        <begin position="851"/>
        <end position="890"/>
    </location>
</feature>
<evidence type="ECO:0000256" key="4">
    <source>
        <dbReference type="ARBA" id="ARBA00023004"/>
    </source>
</evidence>
<evidence type="ECO:0000256" key="2">
    <source>
        <dbReference type="ARBA" id="ARBA00022964"/>
    </source>
</evidence>
<keyword evidence="6" id="KW-1133">Transmembrane helix</keyword>
<dbReference type="InterPro" id="IPR037120">
    <property type="entry name" value="Haem_peroxidase_sf_animal"/>
</dbReference>
<proteinExistence type="predicted"/>
<feature type="transmembrane region" description="Helical" evidence="6">
    <location>
        <begin position="175"/>
        <end position="198"/>
    </location>
</feature>
<dbReference type="Gene3D" id="1.10.640.10">
    <property type="entry name" value="Haem peroxidase domain superfamily, animal type"/>
    <property type="match status" value="1"/>
</dbReference>
<dbReference type="AlphaFoldDB" id="A0A1Y2C230"/>
<dbReference type="Pfam" id="PF03098">
    <property type="entry name" value="An_peroxidase"/>
    <property type="match status" value="1"/>
</dbReference>
<dbReference type="PROSITE" id="PS50292">
    <property type="entry name" value="PEROXIDASE_3"/>
    <property type="match status" value="1"/>
</dbReference>
<keyword evidence="2" id="KW-0223">Dioxygenase</keyword>
<evidence type="ECO:0000256" key="1">
    <source>
        <dbReference type="ARBA" id="ARBA00022723"/>
    </source>
</evidence>
<accession>A0A1Y2C230</accession>
<dbReference type="InterPro" id="IPR010255">
    <property type="entry name" value="Haem_peroxidase_sf"/>
</dbReference>
<dbReference type="EMBL" id="MCGO01000033">
    <property type="protein sequence ID" value="ORY41090.1"/>
    <property type="molecule type" value="Genomic_DNA"/>
</dbReference>
<dbReference type="GO" id="GO:0046872">
    <property type="term" value="F:metal ion binding"/>
    <property type="evidence" value="ECO:0007669"/>
    <property type="project" value="UniProtKB-KW"/>
</dbReference>
<dbReference type="GO" id="GO:0020037">
    <property type="term" value="F:heme binding"/>
    <property type="evidence" value="ECO:0007669"/>
    <property type="project" value="InterPro"/>
</dbReference>
<feature type="compositionally biased region" description="Basic and acidic residues" evidence="5">
    <location>
        <begin position="869"/>
        <end position="879"/>
    </location>
</feature>
<organism evidence="7 8">
    <name type="scientific">Rhizoclosmatium globosum</name>
    <dbReference type="NCBI Taxonomy" id="329046"/>
    <lineage>
        <taxon>Eukaryota</taxon>
        <taxon>Fungi</taxon>
        <taxon>Fungi incertae sedis</taxon>
        <taxon>Chytridiomycota</taxon>
        <taxon>Chytridiomycota incertae sedis</taxon>
        <taxon>Chytridiomycetes</taxon>
        <taxon>Chytridiales</taxon>
        <taxon>Chytriomycetaceae</taxon>
        <taxon>Rhizoclosmatium</taxon>
    </lineage>
</organism>
<keyword evidence="1" id="KW-0479">Metal-binding</keyword>
<protein>
    <submittedName>
        <fullName evidence="7">Heme peroxidase</fullName>
    </submittedName>
</protein>
<dbReference type="PRINTS" id="PR00457">
    <property type="entry name" value="ANPEROXIDASE"/>
</dbReference>
<keyword evidence="3" id="KW-0560">Oxidoreductase</keyword>
<feature type="transmembrane region" description="Helical" evidence="6">
    <location>
        <begin position="53"/>
        <end position="72"/>
    </location>
</feature>
<dbReference type="GO" id="GO:0051213">
    <property type="term" value="F:dioxygenase activity"/>
    <property type="evidence" value="ECO:0007669"/>
    <property type="project" value="UniProtKB-KW"/>
</dbReference>
<keyword evidence="6" id="KW-0812">Transmembrane</keyword>
<feature type="transmembrane region" description="Helical" evidence="6">
    <location>
        <begin position="210"/>
        <end position="231"/>
    </location>
</feature>
<evidence type="ECO:0000256" key="5">
    <source>
        <dbReference type="SAM" id="MobiDB-lite"/>
    </source>
</evidence>
<reference evidence="7 8" key="1">
    <citation type="submission" date="2016-07" db="EMBL/GenBank/DDBJ databases">
        <title>Pervasive Adenine N6-methylation of Active Genes in Fungi.</title>
        <authorList>
            <consortium name="DOE Joint Genome Institute"/>
            <person name="Mondo S.J."/>
            <person name="Dannebaum R.O."/>
            <person name="Kuo R.C."/>
            <person name="Labutti K."/>
            <person name="Haridas S."/>
            <person name="Kuo A."/>
            <person name="Salamov A."/>
            <person name="Ahrendt S.R."/>
            <person name="Lipzen A."/>
            <person name="Sullivan W."/>
            <person name="Andreopoulos W.B."/>
            <person name="Clum A."/>
            <person name="Lindquist E."/>
            <person name="Daum C."/>
            <person name="Ramamoorthy G.K."/>
            <person name="Gryganskyi A."/>
            <person name="Culley D."/>
            <person name="Magnuson J.K."/>
            <person name="James T.Y."/>
            <person name="O'Malley M.A."/>
            <person name="Stajich J.E."/>
            <person name="Spatafora J.W."/>
            <person name="Visel A."/>
            <person name="Grigoriev I.V."/>
        </authorList>
    </citation>
    <scope>NUCLEOTIDE SEQUENCE [LARGE SCALE GENOMIC DNA]</scope>
    <source>
        <strain evidence="7 8">JEL800</strain>
    </source>
</reference>
<dbReference type="InterPro" id="IPR050783">
    <property type="entry name" value="Oxylipin_biosynth_metab"/>
</dbReference>
<evidence type="ECO:0000256" key="3">
    <source>
        <dbReference type="ARBA" id="ARBA00023002"/>
    </source>
</evidence>
<dbReference type="SUPFAM" id="SSF48113">
    <property type="entry name" value="Heme-dependent peroxidases"/>
    <property type="match status" value="1"/>
</dbReference>
<dbReference type="GO" id="GO:0004601">
    <property type="term" value="F:peroxidase activity"/>
    <property type="evidence" value="ECO:0007669"/>
    <property type="project" value="UniProtKB-KW"/>
</dbReference>
<dbReference type="Proteomes" id="UP000193642">
    <property type="component" value="Unassembled WGS sequence"/>
</dbReference>
<dbReference type="STRING" id="329046.A0A1Y2C230"/>
<comment type="caution">
    <text evidence="7">The sequence shown here is derived from an EMBL/GenBank/DDBJ whole genome shotgun (WGS) entry which is preliminary data.</text>
</comment>
<gene>
    <name evidence="7" type="ORF">BCR33DRAFT_827141</name>
</gene>
<dbReference type="InterPro" id="IPR019791">
    <property type="entry name" value="Haem_peroxidase_animal"/>
</dbReference>
<keyword evidence="6" id="KW-0472">Membrane</keyword>
<name>A0A1Y2C230_9FUNG</name>
<feature type="transmembrane region" description="Helical" evidence="6">
    <location>
        <begin position="84"/>
        <end position="105"/>
    </location>
</feature>
<keyword evidence="7" id="KW-0575">Peroxidase</keyword>
<evidence type="ECO:0000313" key="7">
    <source>
        <dbReference type="EMBL" id="ORY41090.1"/>
    </source>
</evidence>
<keyword evidence="8" id="KW-1185">Reference proteome</keyword>
<dbReference type="PANTHER" id="PTHR11903:SF37">
    <property type="entry name" value="PSI-PRODUCING OXYGENASE A"/>
    <property type="match status" value="1"/>
</dbReference>
<evidence type="ECO:0000313" key="8">
    <source>
        <dbReference type="Proteomes" id="UP000193642"/>
    </source>
</evidence>
<keyword evidence="4" id="KW-0408">Iron</keyword>
<dbReference type="GO" id="GO:0006631">
    <property type="term" value="P:fatty acid metabolic process"/>
    <property type="evidence" value="ECO:0007669"/>
    <property type="project" value="UniProtKB-ARBA"/>
</dbReference>
<feature type="transmembrane region" description="Helical" evidence="6">
    <location>
        <begin position="20"/>
        <end position="41"/>
    </location>
</feature>
<evidence type="ECO:0000256" key="6">
    <source>
        <dbReference type="SAM" id="Phobius"/>
    </source>
</evidence>
<dbReference type="OrthoDB" id="823504at2759"/>
<dbReference type="PANTHER" id="PTHR11903">
    <property type="entry name" value="PROSTAGLANDIN G/H SYNTHASE"/>
    <property type="match status" value="1"/>
</dbReference>
<feature type="transmembrane region" description="Helical" evidence="6">
    <location>
        <begin position="117"/>
        <end position="134"/>
    </location>
</feature>
<dbReference type="GO" id="GO:0006979">
    <property type="term" value="P:response to oxidative stress"/>
    <property type="evidence" value="ECO:0007669"/>
    <property type="project" value="InterPro"/>
</dbReference>